<dbReference type="SMART" id="SM00220">
    <property type="entry name" value="S_TKc"/>
    <property type="match status" value="1"/>
</dbReference>
<keyword evidence="13" id="KW-0472">Membrane</keyword>
<dbReference type="InterPro" id="IPR011009">
    <property type="entry name" value="Kinase-like_dom_sf"/>
</dbReference>
<evidence type="ECO:0000256" key="6">
    <source>
        <dbReference type="ARBA" id="ARBA00022692"/>
    </source>
</evidence>
<dbReference type="InterPro" id="IPR024788">
    <property type="entry name" value="Malectin-like_Carb-bd_dom"/>
</dbReference>
<evidence type="ECO:0000256" key="5">
    <source>
        <dbReference type="ARBA" id="ARBA00022679"/>
    </source>
</evidence>
<keyword evidence="5" id="KW-0808">Transferase</keyword>
<comment type="caution">
    <text evidence="18">The sequence shown here is derived from an EMBL/GenBank/DDBJ whole genome shotgun (WGS) entry which is preliminary data.</text>
</comment>
<keyword evidence="3" id="KW-0723">Serine/threonine-protein kinase</keyword>
<protein>
    <recommendedName>
        <fullName evidence="2">non-specific serine/threonine protein kinase</fullName>
        <ecNumber evidence="2">2.7.11.1</ecNumber>
    </recommendedName>
</protein>
<dbReference type="CDD" id="cd14066">
    <property type="entry name" value="STKc_IRAK"/>
    <property type="match status" value="1"/>
</dbReference>
<dbReference type="InterPro" id="IPR000719">
    <property type="entry name" value="Prot_kinase_dom"/>
</dbReference>
<keyword evidence="4" id="KW-0433">Leucine-rich repeat</keyword>
<dbReference type="SUPFAM" id="SSF52058">
    <property type="entry name" value="L domain-like"/>
    <property type="match status" value="1"/>
</dbReference>
<dbReference type="InterPro" id="IPR001611">
    <property type="entry name" value="Leu-rich_rpt"/>
</dbReference>
<evidence type="ECO:0000256" key="2">
    <source>
        <dbReference type="ARBA" id="ARBA00012513"/>
    </source>
</evidence>
<evidence type="ECO:0000256" key="9">
    <source>
        <dbReference type="ARBA" id="ARBA00022741"/>
    </source>
</evidence>
<evidence type="ECO:0000256" key="3">
    <source>
        <dbReference type="ARBA" id="ARBA00022527"/>
    </source>
</evidence>
<dbReference type="PANTHER" id="PTHR45631">
    <property type="entry name" value="OS07G0107800 PROTEIN-RELATED"/>
    <property type="match status" value="1"/>
</dbReference>
<dbReference type="EMBL" id="JASCZI010030631">
    <property type="protein sequence ID" value="MED6124000.1"/>
    <property type="molecule type" value="Genomic_DNA"/>
</dbReference>
<feature type="binding site" evidence="16">
    <location>
        <position position="628"/>
    </location>
    <ligand>
        <name>ATP</name>
        <dbReference type="ChEBI" id="CHEBI:30616"/>
    </ligand>
</feature>
<accession>A0ABU6RJA1</accession>
<evidence type="ECO:0000256" key="1">
    <source>
        <dbReference type="ARBA" id="ARBA00004167"/>
    </source>
</evidence>
<name>A0ABU6RJA1_9FABA</name>
<evidence type="ECO:0000256" key="11">
    <source>
        <dbReference type="ARBA" id="ARBA00022840"/>
    </source>
</evidence>
<evidence type="ECO:0000259" key="17">
    <source>
        <dbReference type="PROSITE" id="PS50011"/>
    </source>
</evidence>
<evidence type="ECO:0000313" key="19">
    <source>
        <dbReference type="Proteomes" id="UP001341840"/>
    </source>
</evidence>
<dbReference type="PANTHER" id="PTHR45631:SF202">
    <property type="entry name" value="SENESCENCE-INDUCED RECEPTOR-LIKE SERINE_THREONINE-PROTEIN KINASE"/>
    <property type="match status" value="1"/>
</dbReference>
<comment type="subcellular location">
    <subcellularLocation>
        <location evidence="1">Membrane</location>
        <topology evidence="1">Single-pass membrane protein</topology>
    </subcellularLocation>
</comment>
<dbReference type="Gene3D" id="3.30.200.20">
    <property type="entry name" value="Phosphorylase Kinase, domain 1"/>
    <property type="match status" value="1"/>
</dbReference>
<keyword evidence="9 16" id="KW-0547">Nucleotide-binding</keyword>
<evidence type="ECO:0000256" key="4">
    <source>
        <dbReference type="ARBA" id="ARBA00022614"/>
    </source>
</evidence>
<dbReference type="Pfam" id="PF13855">
    <property type="entry name" value="LRR_8"/>
    <property type="match status" value="1"/>
</dbReference>
<keyword evidence="8" id="KW-0677">Repeat</keyword>
<dbReference type="PROSITE" id="PS50011">
    <property type="entry name" value="PROTEIN_KINASE_DOM"/>
    <property type="match status" value="1"/>
</dbReference>
<dbReference type="Pfam" id="PF12819">
    <property type="entry name" value="Malectin_like"/>
    <property type="match status" value="1"/>
</dbReference>
<proteinExistence type="predicted"/>
<evidence type="ECO:0000256" key="15">
    <source>
        <dbReference type="ARBA" id="ARBA00048679"/>
    </source>
</evidence>
<evidence type="ECO:0000256" key="13">
    <source>
        <dbReference type="ARBA" id="ARBA00023136"/>
    </source>
</evidence>
<evidence type="ECO:0000256" key="7">
    <source>
        <dbReference type="ARBA" id="ARBA00022729"/>
    </source>
</evidence>
<evidence type="ECO:0000256" key="12">
    <source>
        <dbReference type="ARBA" id="ARBA00022989"/>
    </source>
</evidence>
<evidence type="ECO:0000256" key="16">
    <source>
        <dbReference type="PROSITE-ProRule" id="PRU10141"/>
    </source>
</evidence>
<dbReference type="PROSITE" id="PS00108">
    <property type="entry name" value="PROTEIN_KINASE_ST"/>
    <property type="match status" value="1"/>
</dbReference>
<gene>
    <name evidence="18" type="ORF">PIB30_054896</name>
</gene>
<keyword evidence="10" id="KW-0418">Kinase</keyword>
<keyword evidence="6" id="KW-0812">Transmembrane</keyword>
<sequence>MTQHGVGCNTFICSEDINRLTRMKTHHIVGAAGFQQTPRMFVPRDVGIMDPPPALVEAGDQYLPPPVTACMRDWLCLAITSAATTTGGLVQFGFTTTAGATGFISIDCGLPENSSYTEKNTGIIYISDANFIDSGVSKTVSPQNIATHEQYFTYLRSFPNGTRNCYRINVTINTEYLIRASFLYGNYDGLNKLPEFEVHVGTNLWDTLKFSDASVSIYRELFHPATRDYIEICLVNIGTGTPFISAIEMRIYQKYNPDSGLLSSASAERFKGLDLGSMNNSTSRYKDDIYDCLWEPYSVNGWKRLYRTHGEPNPTQKKAYLDGTYYPPASVMRTAATPRIATDSLDFYFHLDNSVGHIYGFKFLFAEVQELAANETRSFNISVNGNYWKGPILPSYNETTTYSILTFDLPPSVSDDYRFSILPTEFSTLPPIINALEIFLVKDFSQPQTDKDQADAMRNIKIAYGVLKNWQGDPCAPVAYAWDGLNCSSTGSLKITSFNLSSNGLTGQIVSYISMLRDLESLDLSNNSLIGGIPDFLADLPSLKVLNLQNNHLTGQVPNALLQRSSDDYFEVLKQSSDQTESQLESKRRRYSFKEVSNMTNNFERILGRGGFGTVYYGIIDDIQVAVKMLSQSSVQGYQQFLAEVNLLMRVHHRNLTCLIGYCNEEANIALIYEYMANGNLEEHLLEKNSRAKLFSWEERLNIAMDAAQGLEYLHNGCKPPIIHRDVKCSNILLNENFQAKMADLGLSRSFPVDGGTHVTTVIAGTPGYLDPEYRVSNRLTEKSDVYSFGVVLLEIITGKPAIIKASVVEKIHISEWVESMLAKGDVKCIVDTRLQGDFESSSVWRAVEIAMASVSDKSSKRPHMTDIVTELKECLAMELARKHKSCRTMTVNLAPESSSLA</sequence>
<keyword evidence="12" id="KW-1133">Transmembrane helix</keyword>
<evidence type="ECO:0000256" key="14">
    <source>
        <dbReference type="ARBA" id="ARBA00047899"/>
    </source>
</evidence>
<dbReference type="SUPFAM" id="SSF56112">
    <property type="entry name" value="Protein kinase-like (PK-like)"/>
    <property type="match status" value="1"/>
</dbReference>
<dbReference type="InterPro" id="IPR032675">
    <property type="entry name" value="LRR_dom_sf"/>
</dbReference>
<keyword evidence="19" id="KW-1185">Reference proteome</keyword>
<dbReference type="PROSITE" id="PS00107">
    <property type="entry name" value="PROTEIN_KINASE_ATP"/>
    <property type="match status" value="1"/>
</dbReference>
<evidence type="ECO:0000256" key="8">
    <source>
        <dbReference type="ARBA" id="ARBA00022737"/>
    </source>
</evidence>
<keyword evidence="11 16" id="KW-0067">ATP-binding</keyword>
<dbReference type="Pfam" id="PF07714">
    <property type="entry name" value="PK_Tyr_Ser-Thr"/>
    <property type="match status" value="1"/>
</dbReference>
<comment type="catalytic activity">
    <reaction evidence="15">
        <text>L-seryl-[protein] + ATP = O-phospho-L-seryl-[protein] + ADP + H(+)</text>
        <dbReference type="Rhea" id="RHEA:17989"/>
        <dbReference type="Rhea" id="RHEA-COMP:9863"/>
        <dbReference type="Rhea" id="RHEA-COMP:11604"/>
        <dbReference type="ChEBI" id="CHEBI:15378"/>
        <dbReference type="ChEBI" id="CHEBI:29999"/>
        <dbReference type="ChEBI" id="CHEBI:30616"/>
        <dbReference type="ChEBI" id="CHEBI:83421"/>
        <dbReference type="ChEBI" id="CHEBI:456216"/>
        <dbReference type="EC" id="2.7.11.1"/>
    </reaction>
</comment>
<dbReference type="InterPro" id="IPR008271">
    <property type="entry name" value="Ser/Thr_kinase_AS"/>
</dbReference>
<evidence type="ECO:0000256" key="10">
    <source>
        <dbReference type="ARBA" id="ARBA00022777"/>
    </source>
</evidence>
<dbReference type="Gene3D" id="3.80.10.10">
    <property type="entry name" value="Ribonuclease Inhibitor"/>
    <property type="match status" value="1"/>
</dbReference>
<evidence type="ECO:0000313" key="18">
    <source>
        <dbReference type="EMBL" id="MED6124000.1"/>
    </source>
</evidence>
<organism evidence="18 19">
    <name type="scientific">Stylosanthes scabra</name>
    <dbReference type="NCBI Taxonomy" id="79078"/>
    <lineage>
        <taxon>Eukaryota</taxon>
        <taxon>Viridiplantae</taxon>
        <taxon>Streptophyta</taxon>
        <taxon>Embryophyta</taxon>
        <taxon>Tracheophyta</taxon>
        <taxon>Spermatophyta</taxon>
        <taxon>Magnoliopsida</taxon>
        <taxon>eudicotyledons</taxon>
        <taxon>Gunneridae</taxon>
        <taxon>Pentapetalae</taxon>
        <taxon>rosids</taxon>
        <taxon>fabids</taxon>
        <taxon>Fabales</taxon>
        <taxon>Fabaceae</taxon>
        <taxon>Papilionoideae</taxon>
        <taxon>50 kb inversion clade</taxon>
        <taxon>dalbergioids sensu lato</taxon>
        <taxon>Dalbergieae</taxon>
        <taxon>Pterocarpus clade</taxon>
        <taxon>Stylosanthes</taxon>
    </lineage>
</organism>
<dbReference type="EC" id="2.7.11.1" evidence="2"/>
<keyword evidence="7" id="KW-0732">Signal</keyword>
<feature type="domain" description="Protein kinase" evidence="17">
    <location>
        <begin position="601"/>
        <end position="876"/>
    </location>
</feature>
<dbReference type="Proteomes" id="UP001341840">
    <property type="component" value="Unassembled WGS sequence"/>
</dbReference>
<dbReference type="Gene3D" id="1.10.510.10">
    <property type="entry name" value="Transferase(Phosphotransferase) domain 1"/>
    <property type="match status" value="1"/>
</dbReference>
<comment type="catalytic activity">
    <reaction evidence="14">
        <text>L-threonyl-[protein] + ATP = O-phospho-L-threonyl-[protein] + ADP + H(+)</text>
        <dbReference type="Rhea" id="RHEA:46608"/>
        <dbReference type="Rhea" id="RHEA-COMP:11060"/>
        <dbReference type="Rhea" id="RHEA-COMP:11605"/>
        <dbReference type="ChEBI" id="CHEBI:15378"/>
        <dbReference type="ChEBI" id="CHEBI:30013"/>
        <dbReference type="ChEBI" id="CHEBI:30616"/>
        <dbReference type="ChEBI" id="CHEBI:61977"/>
        <dbReference type="ChEBI" id="CHEBI:456216"/>
        <dbReference type="EC" id="2.7.11.1"/>
    </reaction>
</comment>
<dbReference type="InterPro" id="IPR001245">
    <property type="entry name" value="Ser-Thr/Tyr_kinase_cat_dom"/>
</dbReference>
<reference evidence="18 19" key="1">
    <citation type="journal article" date="2023" name="Plants (Basel)">
        <title>Bridging the Gap: Combining Genomics and Transcriptomics Approaches to Understand Stylosanthes scabra, an Orphan Legume from the Brazilian Caatinga.</title>
        <authorList>
            <person name="Ferreira-Neto J.R.C."/>
            <person name="da Silva M.D."/>
            <person name="Binneck E."/>
            <person name="de Melo N.F."/>
            <person name="da Silva R.H."/>
            <person name="de Melo A.L.T.M."/>
            <person name="Pandolfi V."/>
            <person name="Bustamante F.O."/>
            <person name="Brasileiro-Vidal A.C."/>
            <person name="Benko-Iseppon A.M."/>
        </authorList>
    </citation>
    <scope>NUCLEOTIDE SEQUENCE [LARGE SCALE GENOMIC DNA]</scope>
    <source>
        <tissue evidence="18">Leaves</tissue>
    </source>
</reference>
<dbReference type="InterPro" id="IPR017441">
    <property type="entry name" value="Protein_kinase_ATP_BS"/>
</dbReference>